<evidence type="ECO:0000313" key="1">
    <source>
        <dbReference type="Proteomes" id="UP000515158"/>
    </source>
</evidence>
<gene>
    <name evidence="2" type="primary">LOC117650477</name>
</gene>
<dbReference type="AlphaFoldDB" id="A0A6P8ZWR6"/>
<dbReference type="KEGG" id="tpal:117650477"/>
<proteinExistence type="predicted"/>
<name>A0A6P8ZWR6_THRPL</name>
<protein>
    <submittedName>
        <fullName evidence="2">Uncharacterized protein LOC117650477</fullName>
    </submittedName>
</protein>
<organism evidence="2">
    <name type="scientific">Thrips palmi</name>
    <name type="common">Melon thrips</name>
    <dbReference type="NCBI Taxonomy" id="161013"/>
    <lineage>
        <taxon>Eukaryota</taxon>
        <taxon>Metazoa</taxon>
        <taxon>Ecdysozoa</taxon>
        <taxon>Arthropoda</taxon>
        <taxon>Hexapoda</taxon>
        <taxon>Insecta</taxon>
        <taxon>Pterygota</taxon>
        <taxon>Neoptera</taxon>
        <taxon>Paraneoptera</taxon>
        <taxon>Thysanoptera</taxon>
        <taxon>Terebrantia</taxon>
        <taxon>Thripoidea</taxon>
        <taxon>Thripidae</taxon>
        <taxon>Thrips</taxon>
    </lineage>
</organism>
<dbReference type="RefSeq" id="XP_034249827.1">
    <property type="nucleotide sequence ID" value="XM_034393936.1"/>
</dbReference>
<accession>A0A6P8ZWR6</accession>
<dbReference type="InParanoid" id="A0A6P8ZWR6"/>
<keyword evidence="1" id="KW-1185">Reference proteome</keyword>
<evidence type="ECO:0000313" key="2">
    <source>
        <dbReference type="RefSeq" id="XP_034249827.1"/>
    </source>
</evidence>
<sequence>MWAFDNLCASETMQIPLRHCKEIEDESTAEFCGATSEQLMLMKQCVRTMWEKASTVLEFFTEESNPDLGFRIRAKKSLPFSIKFLERDYVEFGWTASCAPVTSKCYHLYERSPIHVAGYLGGPLSYLNWKGKHPNTTVTKSYKGPESFSVYIKSSPMKPGDELFWDYGSPSQLPEFGKWFNDKCCSIIPSNDIRCDRSLLKTFHQNNLKYLNKECCVLCGKPFSVSPSGRIQKKPHFIDSHADFLGSYWDGIETFDHEVDGQLVLRNADTLNSLLASLAKMKWKVIPACNVFTLRERKKFASSTKRSQIMGEFFKRSQLLREAGTLAVRGTSLPSAFEHLFPIQTSTWGNLRWKNGSQPKRGHYGIPKDISEEHEQESAKQVQQYVLQIVAGGSDGVFDEAAD</sequence>
<reference evidence="2" key="1">
    <citation type="submission" date="2025-08" db="UniProtKB">
        <authorList>
            <consortium name="RefSeq"/>
        </authorList>
    </citation>
    <scope>IDENTIFICATION</scope>
    <source>
        <tissue evidence="2">Total insect</tissue>
    </source>
</reference>
<dbReference type="GeneID" id="117650477"/>
<dbReference type="Proteomes" id="UP000515158">
    <property type="component" value="Unplaced"/>
</dbReference>